<name>A0A2T4IHM8_9RHOO</name>
<feature type="coiled-coil region" evidence="1">
    <location>
        <begin position="18"/>
        <end position="45"/>
    </location>
</feature>
<dbReference type="Proteomes" id="UP000241193">
    <property type="component" value="Unassembled WGS sequence"/>
</dbReference>
<reference evidence="2 3" key="1">
    <citation type="submission" date="2018-03" db="EMBL/GenBank/DDBJ databases">
        <authorList>
            <person name="Keele B.F."/>
        </authorList>
    </citation>
    <scope>NUCLEOTIDE SEQUENCE [LARGE SCALE GENOMIC DNA]</scope>
    <source>
        <strain evidence="2 3">D20</strain>
    </source>
</reference>
<protein>
    <submittedName>
        <fullName evidence="2">Uncharacterized protein</fullName>
    </submittedName>
</protein>
<dbReference type="RefSeq" id="WP_107492481.1">
    <property type="nucleotide sequence ID" value="NZ_PZKC01000003.1"/>
</dbReference>
<keyword evidence="3" id="KW-1185">Reference proteome</keyword>
<evidence type="ECO:0000256" key="1">
    <source>
        <dbReference type="SAM" id="Coils"/>
    </source>
</evidence>
<evidence type="ECO:0000313" key="2">
    <source>
        <dbReference type="EMBL" id="PTD97279.1"/>
    </source>
</evidence>
<reference evidence="2 3" key="2">
    <citation type="submission" date="2018-04" db="EMBL/GenBank/DDBJ databases">
        <title>Thauera lacus sp. nov., isolated from an saline lake in Inner Mongolia, China.</title>
        <authorList>
            <person name="Liang Q.-Y."/>
        </authorList>
    </citation>
    <scope>NUCLEOTIDE SEQUENCE [LARGE SCALE GENOMIC DNA]</scope>
    <source>
        <strain evidence="2 3">D20</strain>
    </source>
</reference>
<proteinExistence type="predicted"/>
<sequence>MKLIRMIGRLATLLSARRRKQEAKKKQLKALLRKMKAEQRELAARIKACDDALTRDNLTLRLQILTEQRRKGVALRKALKNGER</sequence>
<evidence type="ECO:0000313" key="3">
    <source>
        <dbReference type="Proteomes" id="UP000241193"/>
    </source>
</evidence>
<comment type="caution">
    <text evidence="2">The sequence shown here is derived from an EMBL/GenBank/DDBJ whole genome shotgun (WGS) entry which is preliminary data.</text>
</comment>
<organism evidence="2 3">
    <name type="scientific">Pseudothauera lacus</name>
    <dbReference type="NCBI Taxonomy" id="2136175"/>
    <lineage>
        <taxon>Bacteria</taxon>
        <taxon>Pseudomonadati</taxon>
        <taxon>Pseudomonadota</taxon>
        <taxon>Betaproteobacteria</taxon>
        <taxon>Rhodocyclales</taxon>
        <taxon>Zoogloeaceae</taxon>
        <taxon>Pseudothauera</taxon>
    </lineage>
</organism>
<dbReference type="AlphaFoldDB" id="A0A2T4IHM8"/>
<gene>
    <name evidence="2" type="ORF">C8261_04505</name>
</gene>
<dbReference type="EMBL" id="PZKC01000003">
    <property type="protein sequence ID" value="PTD97279.1"/>
    <property type="molecule type" value="Genomic_DNA"/>
</dbReference>
<accession>A0A2T4IHM8</accession>
<keyword evidence="1" id="KW-0175">Coiled coil</keyword>